<feature type="region of interest" description="Disordered" evidence="1">
    <location>
        <begin position="827"/>
        <end position="922"/>
    </location>
</feature>
<feature type="compositionally biased region" description="Polar residues" evidence="1">
    <location>
        <begin position="89"/>
        <end position="114"/>
    </location>
</feature>
<evidence type="ECO:0000313" key="4">
    <source>
        <dbReference type="Proteomes" id="UP001182556"/>
    </source>
</evidence>
<dbReference type="Proteomes" id="UP001182556">
    <property type="component" value="Unassembled WGS sequence"/>
</dbReference>
<dbReference type="SMART" id="SM00324">
    <property type="entry name" value="RhoGAP"/>
    <property type="match status" value="1"/>
</dbReference>
<dbReference type="InterPro" id="IPR039767">
    <property type="entry name" value="RALBP1"/>
</dbReference>
<protein>
    <recommendedName>
        <fullName evidence="2">Rho-GAP domain-containing protein</fullName>
    </recommendedName>
</protein>
<feature type="compositionally biased region" description="Low complexity" evidence="1">
    <location>
        <begin position="187"/>
        <end position="198"/>
    </location>
</feature>
<feature type="region of interest" description="Disordered" evidence="1">
    <location>
        <begin position="318"/>
        <end position="344"/>
    </location>
</feature>
<dbReference type="PANTHER" id="PTHR12783:SF5">
    <property type="entry name" value="RALA-BINDING PROTEIN 1"/>
    <property type="match status" value="1"/>
</dbReference>
<dbReference type="PANTHER" id="PTHR12783">
    <property type="entry name" value="RALA BINDING PROTEIN 1 RALBP1"/>
    <property type="match status" value="1"/>
</dbReference>
<dbReference type="InterPro" id="IPR000198">
    <property type="entry name" value="RhoGAP_dom"/>
</dbReference>
<organism evidence="3 4">
    <name type="scientific">Papiliotrema laurentii</name>
    <name type="common">Cryptococcus laurentii</name>
    <dbReference type="NCBI Taxonomy" id="5418"/>
    <lineage>
        <taxon>Eukaryota</taxon>
        <taxon>Fungi</taxon>
        <taxon>Dikarya</taxon>
        <taxon>Basidiomycota</taxon>
        <taxon>Agaricomycotina</taxon>
        <taxon>Tremellomycetes</taxon>
        <taxon>Tremellales</taxon>
        <taxon>Rhynchogastremaceae</taxon>
        <taxon>Papiliotrema</taxon>
    </lineage>
</organism>
<feature type="compositionally biased region" description="Basic and acidic residues" evidence="1">
    <location>
        <begin position="892"/>
        <end position="903"/>
    </location>
</feature>
<sequence>MTTGMSDVNPRYEEVNPPTPPFVEINRERDPLPLPRSRPLSEISDNSDHRRSFLRSVSSKSRPASEVREDGPSGKSRVPSSGVGEIRTITLNLNDYTSNLKSPSNPSGTATISPPASAGLTGKSGGNKPSLPPRTVSAAKDEVIASGSGSSEDSHISELLVNKRQSLRPSPLSASYADITKPTLTPSSSSFESARSTSDVPPKPPTKAKPSWLRRASGTAALRSKSRSPLPNEDTTTLPNPAQPPSLPPRKTKVTDVSAPMGPPAVPRRSSYANVAASGPSKTQLVETETQPALAPAPPPLPSREHVGNIRNRLAAWTQAAQSSSSFSRSESTNSLASVSPPSAFGVSTQRLPASAQRVFGHAGSAVQKGWAGLRSRGVGGSISSMSALGAGPRKGSMETSGSWSSGLVSVGPRERMYEEKTRQATIDSDGPVFLEGVVKRPGDRRQGRVFGRELREVAKAWGVEGAHETDDGLSDYEKKRRASLPAVVLRTVEYLEIWGPKEEGIFRISGRTSHLSRLRKEFDSGADLDLRQCHPADLDPHAVAGIFKTYLRELPSPLLTNELTPRFDAYVKNKANAKEGEDKDDELAALLHQLPHAHWFLLADIVKLLVLIPQHADVNRMTLKALMLSLGPSLNISGGVINELLARRDVLFSEPPQLIDETIALIDFGDVEIDPPTIPLADLARSATPLSQRSEEGSSNSQPLNGEMGAKKKPTLPKKPSMSGLFGRSASRTTSMETLSRPASVAGTLPHRTDGSPPRVDVTIAQTSPLPLFEETIPPSSLPSVMAKPRLEEQTGERAWSRLSWTEVSAPATPTPIADRFSSVGSSFPSLSGPQTSITRSGSGSLGNPAAVRRRGGAAPVFFSSSQSIGGDRNRRSRSTEPGATLASLARGKEGTEEKEGDGLAAQSGERLSSGSAGLGS</sequence>
<feature type="region of interest" description="Disordered" evidence="1">
    <location>
        <begin position="1"/>
        <end position="306"/>
    </location>
</feature>
<proteinExistence type="predicted"/>
<reference evidence="3" key="1">
    <citation type="submission" date="2023-02" db="EMBL/GenBank/DDBJ databases">
        <title>Identification and recombinant expression of a fungal hydrolase from Papiliotrema laurentii that hydrolyzes apple cutin and clears colloidal polyester polyurethane.</title>
        <authorList>
            <consortium name="DOE Joint Genome Institute"/>
            <person name="Roman V.A."/>
            <person name="Bojanowski C."/>
            <person name="Crable B.R."/>
            <person name="Wagner D.N."/>
            <person name="Hung C.S."/>
            <person name="Nadeau L.J."/>
            <person name="Schratz L."/>
            <person name="Haridas S."/>
            <person name="Pangilinan J."/>
            <person name="Lipzen A."/>
            <person name="Na H."/>
            <person name="Yan M."/>
            <person name="Ng V."/>
            <person name="Grigoriev I.V."/>
            <person name="Spatafora J.W."/>
            <person name="Barlow D."/>
            <person name="Biffinger J."/>
            <person name="Kelley-Loughnane N."/>
            <person name="Varaljay V.A."/>
            <person name="Crookes-Goodson W.J."/>
        </authorList>
    </citation>
    <scope>NUCLEOTIDE SEQUENCE</scope>
    <source>
        <strain evidence="3">5307AH</strain>
    </source>
</reference>
<dbReference type="PROSITE" id="PS50238">
    <property type="entry name" value="RHOGAP"/>
    <property type="match status" value="1"/>
</dbReference>
<comment type="caution">
    <text evidence="3">The sequence shown here is derived from an EMBL/GenBank/DDBJ whole genome shotgun (WGS) entry which is preliminary data.</text>
</comment>
<dbReference type="SUPFAM" id="SSF48350">
    <property type="entry name" value="GTPase activation domain, GAP"/>
    <property type="match status" value="1"/>
</dbReference>
<feature type="compositionally biased region" description="Low complexity" evidence="1">
    <location>
        <begin position="323"/>
        <end position="335"/>
    </location>
</feature>
<evidence type="ECO:0000313" key="3">
    <source>
        <dbReference type="EMBL" id="KAK1927581.1"/>
    </source>
</evidence>
<dbReference type="GO" id="GO:0007264">
    <property type="term" value="P:small GTPase-mediated signal transduction"/>
    <property type="evidence" value="ECO:0007669"/>
    <property type="project" value="InterPro"/>
</dbReference>
<feature type="region of interest" description="Disordered" evidence="1">
    <location>
        <begin position="385"/>
        <end position="409"/>
    </location>
</feature>
<dbReference type="InterPro" id="IPR008936">
    <property type="entry name" value="Rho_GTPase_activation_prot"/>
</dbReference>
<feature type="region of interest" description="Disordered" evidence="1">
    <location>
        <begin position="687"/>
        <end position="762"/>
    </location>
</feature>
<dbReference type="CDD" id="cd00159">
    <property type="entry name" value="RhoGAP"/>
    <property type="match status" value="1"/>
</dbReference>
<name>A0AAD9FWT3_PAPLA</name>
<evidence type="ECO:0000259" key="2">
    <source>
        <dbReference type="PROSITE" id="PS50238"/>
    </source>
</evidence>
<feature type="compositionally biased region" description="Polar residues" evidence="1">
    <location>
        <begin position="280"/>
        <end position="291"/>
    </location>
</feature>
<feature type="compositionally biased region" description="Polar residues" evidence="1">
    <location>
        <begin position="689"/>
        <end position="705"/>
    </location>
</feature>
<evidence type="ECO:0000256" key="1">
    <source>
        <dbReference type="SAM" id="MobiDB-lite"/>
    </source>
</evidence>
<keyword evidence="4" id="KW-1185">Reference proteome</keyword>
<dbReference type="AlphaFoldDB" id="A0AAD9FWT3"/>
<feature type="domain" description="Rho-GAP" evidence="2">
    <location>
        <begin position="472"/>
        <end position="667"/>
    </location>
</feature>
<gene>
    <name evidence="3" type="ORF">DB88DRAFT_478482</name>
</gene>
<feature type="compositionally biased region" description="Polar residues" evidence="1">
    <location>
        <begin position="911"/>
        <end position="922"/>
    </location>
</feature>
<feature type="compositionally biased region" description="Polar residues" evidence="1">
    <location>
        <begin position="227"/>
        <end position="238"/>
    </location>
</feature>
<dbReference type="GO" id="GO:0031267">
    <property type="term" value="F:small GTPase binding"/>
    <property type="evidence" value="ECO:0007669"/>
    <property type="project" value="InterPro"/>
</dbReference>
<accession>A0AAD9FWT3</accession>
<feature type="compositionally biased region" description="Basic and acidic residues" evidence="1">
    <location>
        <begin position="63"/>
        <end position="72"/>
    </location>
</feature>
<dbReference type="Gene3D" id="1.10.555.10">
    <property type="entry name" value="Rho GTPase activation protein"/>
    <property type="match status" value="1"/>
</dbReference>
<dbReference type="EMBL" id="JAODAN010000001">
    <property type="protein sequence ID" value="KAK1927581.1"/>
    <property type="molecule type" value="Genomic_DNA"/>
</dbReference>
<dbReference type="GO" id="GO:0005096">
    <property type="term" value="F:GTPase activator activity"/>
    <property type="evidence" value="ECO:0007669"/>
    <property type="project" value="InterPro"/>
</dbReference>
<dbReference type="Pfam" id="PF00620">
    <property type="entry name" value="RhoGAP"/>
    <property type="match status" value="1"/>
</dbReference>